<dbReference type="OrthoDB" id="3394607at2"/>
<gene>
    <name evidence="1" type="ORF">SAMN05661093_09437</name>
</gene>
<organism evidence="1 2">
    <name type="scientific">Kibdelosporangium aridum</name>
    <dbReference type="NCBI Taxonomy" id="2030"/>
    <lineage>
        <taxon>Bacteria</taxon>
        <taxon>Bacillati</taxon>
        <taxon>Actinomycetota</taxon>
        <taxon>Actinomycetes</taxon>
        <taxon>Pseudonocardiales</taxon>
        <taxon>Pseudonocardiaceae</taxon>
        <taxon>Kibdelosporangium</taxon>
    </lineage>
</organism>
<dbReference type="InterPro" id="IPR011006">
    <property type="entry name" value="CheY-like_superfamily"/>
</dbReference>
<dbReference type="SUPFAM" id="SSF52172">
    <property type="entry name" value="CheY-like"/>
    <property type="match status" value="1"/>
</dbReference>
<evidence type="ECO:0000313" key="1">
    <source>
        <dbReference type="EMBL" id="SMD25859.1"/>
    </source>
</evidence>
<sequence>MSVRVAVSDPLEMFRHGVMACLGDVLIEPEEPTDLRRWAQGADRRVILLTVREAAGWDLLSDLCQAPGNVVVIAMLEEENVANYLRAIEAGAAGAMPRNVSKAELRAVFRAAVDGSTLLPTEVVQALAGRGTQRTPTTDHPSTREIGWLRDLANGVTVGRIAEGAGYSERMMFRLLRDLYARLGARNRTEALMLARERDWI</sequence>
<proteinExistence type="predicted"/>
<name>A0A1W2FV84_KIBAR</name>
<dbReference type="EMBL" id="FWXV01000012">
    <property type="protein sequence ID" value="SMD25859.1"/>
    <property type="molecule type" value="Genomic_DNA"/>
</dbReference>
<dbReference type="GO" id="GO:0003677">
    <property type="term" value="F:DNA binding"/>
    <property type="evidence" value="ECO:0007669"/>
    <property type="project" value="UniProtKB-KW"/>
</dbReference>
<keyword evidence="2" id="KW-1185">Reference proteome</keyword>
<dbReference type="GO" id="GO:0006355">
    <property type="term" value="P:regulation of DNA-templated transcription"/>
    <property type="evidence" value="ECO:0007669"/>
    <property type="project" value="InterPro"/>
</dbReference>
<accession>A0A1W2FV84</accession>
<keyword evidence="1" id="KW-0238">DNA-binding</keyword>
<dbReference type="InterPro" id="IPR016032">
    <property type="entry name" value="Sig_transdc_resp-reg_C-effctor"/>
</dbReference>
<dbReference type="Proteomes" id="UP000192674">
    <property type="component" value="Unassembled WGS sequence"/>
</dbReference>
<dbReference type="AlphaFoldDB" id="A0A1W2FV84"/>
<protein>
    <submittedName>
        <fullName evidence="1">DNA-binding response regulator, NarL/FixJ family, contains REC and HTH domains</fullName>
    </submittedName>
</protein>
<dbReference type="PANTHER" id="PTHR45566">
    <property type="entry name" value="HTH-TYPE TRANSCRIPTIONAL REGULATOR YHJB-RELATED"/>
    <property type="match status" value="1"/>
</dbReference>
<dbReference type="InterPro" id="IPR051015">
    <property type="entry name" value="EvgA-like"/>
</dbReference>
<evidence type="ECO:0000313" key="2">
    <source>
        <dbReference type="Proteomes" id="UP000192674"/>
    </source>
</evidence>
<dbReference type="RefSeq" id="WP_084433685.1">
    <property type="nucleotide sequence ID" value="NZ_FWXV01000012.1"/>
</dbReference>
<reference evidence="1 2" key="1">
    <citation type="submission" date="2017-04" db="EMBL/GenBank/DDBJ databases">
        <authorList>
            <person name="Afonso C.L."/>
            <person name="Miller P.J."/>
            <person name="Scott M.A."/>
            <person name="Spackman E."/>
            <person name="Goraichik I."/>
            <person name="Dimitrov K.M."/>
            <person name="Suarez D.L."/>
            <person name="Swayne D.E."/>
        </authorList>
    </citation>
    <scope>NUCLEOTIDE SEQUENCE [LARGE SCALE GENOMIC DNA]</scope>
    <source>
        <strain evidence="1 2">DSM 43828</strain>
    </source>
</reference>
<dbReference type="PANTHER" id="PTHR45566:SF1">
    <property type="entry name" value="HTH-TYPE TRANSCRIPTIONAL REGULATOR YHJB-RELATED"/>
    <property type="match status" value="1"/>
</dbReference>
<dbReference type="Gene3D" id="3.40.50.2300">
    <property type="match status" value="1"/>
</dbReference>
<dbReference type="SUPFAM" id="SSF46894">
    <property type="entry name" value="C-terminal effector domain of the bipartite response regulators"/>
    <property type="match status" value="1"/>
</dbReference>